<evidence type="ECO:0000313" key="1">
    <source>
        <dbReference type="EMBL" id="VUZ39280.1"/>
    </source>
</evidence>
<reference evidence="1 2" key="1">
    <citation type="submission" date="2019-07" db="EMBL/GenBank/DDBJ databases">
        <authorList>
            <person name="Jastrzebski P J."/>
            <person name="Paukszto L."/>
            <person name="Jastrzebski P J."/>
        </authorList>
    </citation>
    <scope>NUCLEOTIDE SEQUENCE [LARGE SCALE GENOMIC DNA]</scope>
    <source>
        <strain evidence="1 2">WMS-il1</strain>
    </source>
</reference>
<protein>
    <submittedName>
        <fullName evidence="1">Uncharacterized protein</fullName>
    </submittedName>
</protein>
<sequence length="49" mass="5646">MVLPIHLSRSLSIVSRDFDGVLTFILELVVESIFTGRIPTLWPRRTSIY</sequence>
<organism evidence="1 2">
    <name type="scientific">Hymenolepis diminuta</name>
    <name type="common">Rat tapeworm</name>
    <dbReference type="NCBI Taxonomy" id="6216"/>
    <lineage>
        <taxon>Eukaryota</taxon>
        <taxon>Metazoa</taxon>
        <taxon>Spiralia</taxon>
        <taxon>Lophotrochozoa</taxon>
        <taxon>Platyhelminthes</taxon>
        <taxon>Cestoda</taxon>
        <taxon>Eucestoda</taxon>
        <taxon>Cyclophyllidea</taxon>
        <taxon>Hymenolepididae</taxon>
        <taxon>Hymenolepis</taxon>
    </lineage>
</organism>
<dbReference type="EMBL" id="CABIJS010000011">
    <property type="protein sequence ID" value="VUZ39280.1"/>
    <property type="molecule type" value="Genomic_DNA"/>
</dbReference>
<dbReference type="AlphaFoldDB" id="A0A564XWB8"/>
<gene>
    <name evidence="1" type="ORF">WMSIL1_LOCUS370</name>
</gene>
<evidence type="ECO:0000313" key="2">
    <source>
        <dbReference type="Proteomes" id="UP000321570"/>
    </source>
</evidence>
<dbReference type="Proteomes" id="UP000321570">
    <property type="component" value="Unassembled WGS sequence"/>
</dbReference>
<accession>A0A564XWB8</accession>
<keyword evidence="2" id="KW-1185">Reference proteome</keyword>
<proteinExistence type="predicted"/>
<name>A0A564XWB8_HYMDI</name>